<dbReference type="InterPro" id="IPR037794">
    <property type="entry name" value="TAF12"/>
</dbReference>
<feature type="domain" description="Transcription initiation factor TFIID subunit 12" evidence="8">
    <location>
        <begin position="354"/>
        <end position="420"/>
    </location>
</feature>
<dbReference type="SUPFAM" id="SSF47113">
    <property type="entry name" value="Histone-fold"/>
    <property type="match status" value="1"/>
</dbReference>
<dbReference type="Proteomes" id="UP001175271">
    <property type="component" value="Unassembled WGS sequence"/>
</dbReference>
<dbReference type="Gene3D" id="1.10.20.10">
    <property type="entry name" value="Histone, subunit A"/>
    <property type="match status" value="1"/>
</dbReference>
<evidence type="ECO:0000313" key="10">
    <source>
        <dbReference type="Proteomes" id="UP001175271"/>
    </source>
</evidence>
<keyword evidence="6" id="KW-0539">Nucleus</keyword>
<feature type="region of interest" description="Disordered" evidence="7">
    <location>
        <begin position="1"/>
        <end position="40"/>
    </location>
</feature>
<evidence type="ECO:0000313" key="9">
    <source>
        <dbReference type="EMBL" id="KAK0397535.1"/>
    </source>
</evidence>
<comment type="caution">
    <text evidence="9">The sequence shown here is derived from an EMBL/GenBank/DDBJ whole genome shotgun (WGS) entry which is preliminary data.</text>
</comment>
<organism evidence="9 10">
    <name type="scientific">Steinernema hermaphroditum</name>
    <dbReference type="NCBI Taxonomy" id="289476"/>
    <lineage>
        <taxon>Eukaryota</taxon>
        <taxon>Metazoa</taxon>
        <taxon>Ecdysozoa</taxon>
        <taxon>Nematoda</taxon>
        <taxon>Chromadorea</taxon>
        <taxon>Rhabditida</taxon>
        <taxon>Tylenchina</taxon>
        <taxon>Panagrolaimomorpha</taxon>
        <taxon>Strongyloidoidea</taxon>
        <taxon>Steinernematidae</taxon>
        <taxon>Steinernema</taxon>
    </lineage>
</organism>
<feature type="compositionally biased region" description="Low complexity" evidence="7">
    <location>
        <begin position="297"/>
        <end position="309"/>
    </location>
</feature>
<dbReference type="PANTHER" id="PTHR12264:SF21">
    <property type="entry name" value="TRANSCRIPTION INITIATION FACTOR TFIID SUBUNIT 12"/>
    <property type="match status" value="1"/>
</dbReference>
<dbReference type="GO" id="GO:0000124">
    <property type="term" value="C:SAGA complex"/>
    <property type="evidence" value="ECO:0007669"/>
    <property type="project" value="InterPro"/>
</dbReference>
<dbReference type="Pfam" id="PF03847">
    <property type="entry name" value="TFIID_20kDa"/>
    <property type="match status" value="1"/>
</dbReference>
<proteinExistence type="inferred from homology"/>
<keyword evidence="10" id="KW-1185">Reference proteome</keyword>
<reference evidence="9" key="1">
    <citation type="submission" date="2023-06" db="EMBL/GenBank/DDBJ databases">
        <title>Genomic analysis of the entomopathogenic nematode Steinernema hermaphroditum.</title>
        <authorList>
            <person name="Schwarz E.M."/>
            <person name="Heppert J.K."/>
            <person name="Baniya A."/>
            <person name="Schwartz H.T."/>
            <person name="Tan C.-H."/>
            <person name="Antoshechkin I."/>
            <person name="Sternberg P.W."/>
            <person name="Goodrich-Blair H."/>
            <person name="Dillman A.R."/>
        </authorList>
    </citation>
    <scope>NUCLEOTIDE SEQUENCE</scope>
    <source>
        <strain evidence="9">PS9179</strain>
        <tissue evidence="9">Whole animal</tissue>
    </source>
</reference>
<dbReference type="GO" id="GO:0003677">
    <property type="term" value="F:DNA binding"/>
    <property type="evidence" value="ECO:0007669"/>
    <property type="project" value="TreeGrafter"/>
</dbReference>
<sequence>MADYPVHPHNAGGTDIIPASGGSLMQHQQSQQSQMAHQPHQQMMGQQIQGQMINMPMRGAPGQTYSHGMPANSGMIQTRQAPPGSFRPQMMRQSMDQQRFTYVNPDHVHHMGIIHPGGTSQQTGHMPVNQQSSQVHQQQPQQQVMSSHHMMNHQMPPPQMVGMPMKMNPGHGAVVVNQGMMSNPSAIHQRHPSSVQFRQPLIRQPDPRMTYMTPEQMQQMDRVRMQGMVQQHHIQGGQPRTMHPPQLPTSSAHPTPSSSALRQALGYPTPPVVSSSLSQPNIPQQPQNAQVSVTHPGGSSSGNSNQFFGEQTRNAGNHLENEPQASSSNAGEYRSVGEVVHVNPKLVNEPILSREALDRVVKSVDPHETLEDDVAEAICVMMDEFINDVIGQASRVARHRGGTRLEGRDVSYALEHFFDMPMSADDFYSGSQPASARNRSVTNDAHQQRMALIKKTLKKP</sequence>
<keyword evidence="4" id="KW-0805">Transcription regulation</keyword>
<evidence type="ECO:0000259" key="8">
    <source>
        <dbReference type="Pfam" id="PF03847"/>
    </source>
</evidence>
<evidence type="ECO:0000256" key="2">
    <source>
        <dbReference type="ARBA" id="ARBA00007530"/>
    </source>
</evidence>
<evidence type="ECO:0000256" key="5">
    <source>
        <dbReference type="ARBA" id="ARBA00023163"/>
    </source>
</evidence>
<feature type="compositionally biased region" description="Low complexity" evidence="7">
    <location>
        <begin position="274"/>
        <end position="287"/>
    </location>
</feature>
<accession>A0AA39LHN7</accession>
<dbReference type="CDD" id="cd07981">
    <property type="entry name" value="HFD_TAF12"/>
    <property type="match status" value="1"/>
</dbReference>
<feature type="compositionally biased region" description="Low complexity" evidence="7">
    <location>
        <begin position="25"/>
        <end position="40"/>
    </location>
</feature>
<evidence type="ECO:0000256" key="6">
    <source>
        <dbReference type="ARBA" id="ARBA00023242"/>
    </source>
</evidence>
<name>A0AA39LHN7_9BILA</name>
<evidence type="ECO:0000256" key="7">
    <source>
        <dbReference type="SAM" id="MobiDB-lite"/>
    </source>
</evidence>
<dbReference type="EMBL" id="JAUCMV010000005">
    <property type="protein sequence ID" value="KAK0397535.1"/>
    <property type="molecule type" value="Genomic_DNA"/>
</dbReference>
<dbReference type="GO" id="GO:0005669">
    <property type="term" value="C:transcription factor TFIID complex"/>
    <property type="evidence" value="ECO:0007669"/>
    <property type="project" value="InterPro"/>
</dbReference>
<dbReference type="InterPro" id="IPR003228">
    <property type="entry name" value="TFIID_TAF12_dom"/>
</dbReference>
<evidence type="ECO:0000256" key="4">
    <source>
        <dbReference type="ARBA" id="ARBA00023015"/>
    </source>
</evidence>
<gene>
    <name evidence="9" type="ORF">QR680_002160</name>
</gene>
<dbReference type="GO" id="GO:0017025">
    <property type="term" value="F:TBP-class protein binding"/>
    <property type="evidence" value="ECO:0007669"/>
    <property type="project" value="TreeGrafter"/>
</dbReference>
<evidence type="ECO:0000256" key="1">
    <source>
        <dbReference type="ARBA" id="ARBA00004123"/>
    </source>
</evidence>
<protein>
    <recommendedName>
        <fullName evidence="3">Transcription initiation factor TFIID subunit 12</fullName>
    </recommendedName>
</protein>
<comment type="similarity">
    <text evidence="2">Belongs to the TAF12 family.</text>
</comment>
<feature type="compositionally biased region" description="Low complexity" evidence="7">
    <location>
        <begin position="248"/>
        <end position="260"/>
    </location>
</feature>
<dbReference type="InterPro" id="IPR009072">
    <property type="entry name" value="Histone-fold"/>
</dbReference>
<feature type="region of interest" description="Disordered" evidence="7">
    <location>
        <begin position="226"/>
        <end position="311"/>
    </location>
</feature>
<evidence type="ECO:0000256" key="3">
    <source>
        <dbReference type="ARBA" id="ARBA00017484"/>
    </source>
</evidence>
<dbReference type="GO" id="GO:0046982">
    <property type="term" value="F:protein heterodimerization activity"/>
    <property type="evidence" value="ECO:0007669"/>
    <property type="project" value="InterPro"/>
</dbReference>
<dbReference type="GO" id="GO:0051123">
    <property type="term" value="P:RNA polymerase II preinitiation complex assembly"/>
    <property type="evidence" value="ECO:0007669"/>
    <property type="project" value="TreeGrafter"/>
</dbReference>
<dbReference type="AlphaFoldDB" id="A0AA39LHN7"/>
<comment type="subcellular location">
    <subcellularLocation>
        <location evidence="1">Nucleus</location>
    </subcellularLocation>
</comment>
<keyword evidence="5" id="KW-0804">Transcription</keyword>
<dbReference type="PANTHER" id="PTHR12264">
    <property type="entry name" value="TRANSCRIPTION INITIATION FACTOR TFIID SUBUNIT 12"/>
    <property type="match status" value="1"/>
</dbReference>